<feature type="compositionally biased region" description="Low complexity" evidence="1">
    <location>
        <begin position="270"/>
        <end position="307"/>
    </location>
</feature>
<evidence type="ECO:0000256" key="1">
    <source>
        <dbReference type="SAM" id="MobiDB-lite"/>
    </source>
</evidence>
<accession>A0ABQ6HSW7</accession>
<feature type="transmembrane region" description="Helical" evidence="2">
    <location>
        <begin position="6"/>
        <end position="22"/>
    </location>
</feature>
<comment type="caution">
    <text evidence="3">The sequence shown here is derived from an EMBL/GenBank/DDBJ whole genome shotgun (WGS) entry which is preliminary data.</text>
</comment>
<evidence type="ECO:0000313" key="3">
    <source>
        <dbReference type="EMBL" id="GMA20640.1"/>
    </source>
</evidence>
<name>A0ABQ6HSW7_9MICO</name>
<dbReference type="EMBL" id="BSUJ01000001">
    <property type="protein sequence ID" value="GMA20640.1"/>
    <property type="molecule type" value="Genomic_DNA"/>
</dbReference>
<keyword evidence="2" id="KW-0812">Transmembrane</keyword>
<dbReference type="RefSeq" id="WP_284284653.1">
    <property type="nucleotide sequence ID" value="NZ_BSUJ01000001.1"/>
</dbReference>
<sequence length="307" mass="32622">MSVQPSSLVFVVLIAVWAAYVLQSWMRRRENLETARTVDVLTDAMRVLERRQPVPTGSPSHPRSYVASPLRTRPRVSVPTPSSPLTSAPTRATSSALGRAFSPRRLRAYSLVVLVAALVASVVAAAFHLVGWVVPAIVGIALVADLAVLRTLASRQPRIRLRERSAPRVTESAPVASSPDVEAAPVAETVAVVESPAESASVLAPVSERAPEPAVDRVAEPAGSTVFDVRSYDEPAPTPAVAQQPAEPLEPGQWRPAPVPTPTYLLKPSAPQRPVVAEPVAQAAPRLASCRCRSRSRTTSSTTSTSP</sequence>
<keyword evidence="2" id="KW-0472">Membrane</keyword>
<reference evidence="4" key="1">
    <citation type="journal article" date="2019" name="Int. J. Syst. Evol. Microbiol.">
        <title>The Global Catalogue of Microorganisms (GCM) 10K type strain sequencing project: providing services to taxonomists for standard genome sequencing and annotation.</title>
        <authorList>
            <consortium name="The Broad Institute Genomics Platform"/>
            <consortium name="The Broad Institute Genome Sequencing Center for Infectious Disease"/>
            <person name="Wu L."/>
            <person name="Ma J."/>
        </authorList>
    </citation>
    <scope>NUCLEOTIDE SEQUENCE [LARGE SCALE GENOMIC DNA]</scope>
    <source>
        <strain evidence="4">NBRC 105830</strain>
    </source>
</reference>
<keyword evidence="4" id="KW-1185">Reference proteome</keyword>
<organism evidence="3 4">
    <name type="scientific">Arsenicicoccus piscis</name>
    <dbReference type="NCBI Taxonomy" id="673954"/>
    <lineage>
        <taxon>Bacteria</taxon>
        <taxon>Bacillati</taxon>
        <taxon>Actinomycetota</taxon>
        <taxon>Actinomycetes</taxon>
        <taxon>Micrococcales</taxon>
        <taxon>Intrasporangiaceae</taxon>
        <taxon>Arsenicicoccus</taxon>
    </lineage>
</organism>
<gene>
    <name evidence="3" type="ORF">GCM10025862_26610</name>
</gene>
<feature type="region of interest" description="Disordered" evidence="1">
    <location>
        <begin position="51"/>
        <end position="90"/>
    </location>
</feature>
<feature type="compositionally biased region" description="Low complexity" evidence="1">
    <location>
        <begin position="68"/>
        <end position="90"/>
    </location>
</feature>
<proteinExistence type="predicted"/>
<keyword evidence="2" id="KW-1133">Transmembrane helix</keyword>
<feature type="region of interest" description="Disordered" evidence="1">
    <location>
        <begin position="234"/>
        <end position="307"/>
    </location>
</feature>
<feature type="transmembrane region" description="Helical" evidence="2">
    <location>
        <begin position="108"/>
        <end position="127"/>
    </location>
</feature>
<evidence type="ECO:0000256" key="2">
    <source>
        <dbReference type="SAM" id="Phobius"/>
    </source>
</evidence>
<feature type="transmembrane region" description="Helical" evidence="2">
    <location>
        <begin position="133"/>
        <end position="153"/>
    </location>
</feature>
<protein>
    <submittedName>
        <fullName evidence="3">Uncharacterized protein</fullName>
    </submittedName>
</protein>
<dbReference type="Proteomes" id="UP001157109">
    <property type="component" value="Unassembled WGS sequence"/>
</dbReference>
<evidence type="ECO:0000313" key="4">
    <source>
        <dbReference type="Proteomes" id="UP001157109"/>
    </source>
</evidence>